<keyword evidence="1" id="KW-0175">Coiled coil</keyword>
<dbReference type="Gene3D" id="1.10.287.1490">
    <property type="match status" value="1"/>
</dbReference>
<gene>
    <name evidence="3" type="ORF">DIC66_16415</name>
</gene>
<dbReference type="RefSeq" id="WP_117179173.1">
    <property type="nucleotide sequence ID" value="NZ_QFZK01000012.1"/>
</dbReference>
<sequence length="212" mass="23338">MKYPLLALVLLACCAAGVAHAEDKPGAREREALRRTQAQLQTVQQAQTALQDKLRVTDEEKAALEQRIKGVQSRAAADGQKNKQLQTALDAAQLDNTTVQAAKADLEQRLKASQERVAVLEKELAQTGAQLKTSEGALVSRNRQVNACEKRNTELYGLGRKLVAQCQDTARVDAAQLLPQFTGAKRVAFETLMEDYRDKLDTERLLPTDLAQ</sequence>
<keyword evidence="4" id="KW-1185">Reference proteome</keyword>
<evidence type="ECO:0008006" key="5">
    <source>
        <dbReference type="Google" id="ProtNLM"/>
    </source>
</evidence>
<evidence type="ECO:0000313" key="3">
    <source>
        <dbReference type="EMBL" id="RFO95772.1"/>
    </source>
</evidence>
<evidence type="ECO:0000256" key="1">
    <source>
        <dbReference type="SAM" id="Coils"/>
    </source>
</evidence>
<dbReference type="Proteomes" id="UP000260665">
    <property type="component" value="Unassembled WGS sequence"/>
</dbReference>
<dbReference type="AlphaFoldDB" id="A0A3E1R9S3"/>
<proteinExistence type="predicted"/>
<dbReference type="OrthoDB" id="8912763at2"/>
<name>A0A3E1R9S3_9BURK</name>
<dbReference type="SUPFAM" id="SSF57997">
    <property type="entry name" value="Tropomyosin"/>
    <property type="match status" value="1"/>
</dbReference>
<feature type="chain" id="PRO_5017787651" description="DNA repair protein" evidence="2">
    <location>
        <begin position="22"/>
        <end position="212"/>
    </location>
</feature>
<dbReference type="EMBL" id="QFZK01000012">
    <property type="protein sequence ID" value="RFO95772.1"/>
    <property type="molecule type" value="Genomic_DNA"/>
</dbReference>
<feature type="signal peptide" evidence="2">
    <location>
        <begin position="1"/>
        <end position="21"/>
    </location>
</feature>
<protein>
    <recommendedName>
        <fullName evidence="5">DNA repair protein</fullName>
    </recommendedName>
</protein>
<accession>A0A3E1R9S3</accession>
<keyword evidence="2" id="KW-0732">Signal</keyword>
<comment type="caution">
    <text evidence="3">The sequence shown here is derived from an EMBL/GenBank/DDBJ whole genome shotgun (WGS) entry which is preliminary data.</text>
</comment>
<organism evidence="3 4">
    <name type="scientific">Rhodoferax lacus</name>
    <dbReference type="NCBI Taxonomy" id="2184758"/>
    <lineage>
        <taxon>Bacteria</taxon>
        <taxon>Pseudomonadati</taxon>
        <taxon>Pseudomonadota</taxon>
        <taxon>Betaproteobacteria</taxon>
        <taxon>Burkholderiales</taxon>
        <taxon>Comamonadaceae</taxon>
        <taxon>Rhodoferax</taxon>
    </lineage>
</organism>
<evidence type="ECO:0000256" key="2">
    <source>
        <dbReference type="SAM" id="SignalP"/>
    </source>
</evidence>
<reference evidence="3 4" key="1">
    <citation type="submission" date="2018-05" db="EMBL/GenBank/DDBJ databases">
        <title>Rhodoferax soyangensis sp.nov., isolated from an oligotrophic freshwater lake.</title>
        <authorList>
            <person name="Park M."/>
        </authorList>
    </citation>
    <scope>NUCLEOTIDE SEQUENCE [LARGE SCALE GENOMIC DNA]</scope>
    <source>
        <strain evidence="3 4">IMCC26218</strain>
    </source>
</reference>
<feature type="coiled-coil region" evidence="1">
    <location>
        <begin position="33"/>
        <end position="130"/>
    </location>
</feature>
<evidence type="ECO:0000313" key="4">
    <source>
        <dbReference type="Proteomes" id="UP000260665"/>
    </source>
</evidence>